<protein>
    <recommendedName>
        <fullName evidence="4">Secreted protein</fullName>
    </recommendedName>
</protein>
<keyword evidence="1" id="KW-0732">Signal</keyword>
<reference evidence="2" key="1">
    <citation type="journal article" date="2023" name="Mol. Phylogenet. Evol.">
        <title>Genome-scale phylogeny and comparative genomics of the fungal order Sordariales.</title>
        <authorList>
            <person name="Hensen N."/>
            <person name="Bonometti L."/>
            <person name="Westerberg I."/>
            <person name="Brannstrom I.O."/>
            <person name="Guillou S."/>
            <person name="Cros-Aarteil S."/>
            <person name="Calhoun S."/>
            <person name="Haridas S."/>
            <person name="Kuo A."/>
            <person name="Mondo S."/>
            <person name="Pangilinan J."/>
            <person name="Riley R."/>
            <person name="LaButti K."/>
            <person name="Andreopoulos B."/>
            <person name="Lipzen A."/>
            <person name="Chen C."/>
            <person name="Yan M."/>
            <person name="Daum C."/>
            <person name="Ng V."/>
            <person name="Clum A."/>
            <person name="Steindorff A."/>
            <person name="Ohm R.A."/>
            <person name="Martin F."/>
            <person name="Silar P."/>
            <person name="Natvig D.O."/>
            <person name="Lalanne C."/>
            <person name="Gautier V."/>
            <person name="Ament-Velasquez S.L."/>
            <person name="Kruys A."/>
            <person name="Hutchinson M.I."/>
            <person name="Powell A.J."/>
            <person name="Barry K."/>
            <person name="Miller A.N."/>
            <person name="Grigoriev I.V."/>
            <person name="Debuchy R."/>
            <person name="Gladieux P."/>
            <person name="Hiltunen Thoren M."/>
            <person name="Johannesson H."/>
        </authorList>
    </citation>
    <scope>NUCLEOTIDE SEQUENCE</scope>
    <source>
        <strain evidence="2">CBS 232.78</strain>
    </source>
</reference>
<accession>A0AAE0NTV0</accession>
<proteinExistence type="predicted"/>
<evidence type="ECO:0000313" key="3">
    <source>
        <dbReference type="Proteomes" id="UP001285441"/>
    </source>
</evidence>
<evidence type="ECO:0000313" key="2">
    <source>
        <dbReference type="EMBL" id="KAK3387544.1"/>
    </source>
</evidence>
<evidence type="ECO:0008006" key="4">
    <source>
        <dbReference type="Google" id="ProtNLM"/>
    </source>
</evidence>
<gene>
    <name evidence="2" type="ORF">B0H63DRAFT_470278</name>
</gene>
<organism evidence="2 3">
    <name type="scientific">Podospora didyma</name>
    <dbReference type="NCBI Taxonomy" id="330526"/>
    <lineage>
        <taxon>Eukaryota</taxon>
        <taxon>Fungi</taxon>
        <taxon>Dikarya</taxon>
        <taxon>Ascomycota</taxon>
        <taxon>Pezizomycotina</taxon>
        <taxon>Sordariomycetes</taxon>
        <taxon>Sordariomycetidae</taxon>
        <taxon>Sordariales</taxon>
        <taxon>Podosporaceae</taxon>
        <taxon>Podospora</taxon>
    </lineage>
</organism>
<feature type="signal peptide" evidence="1">
    <location>
        <begin position="1"/>
        <end position="29"/>
    </location>
</feature>
<comment type="caution">
    <text evidence="2">The sequence shown here is derived from an EMBL/GenBank/DDBJ whole genome shotgun (WGS) entry which is preliminary data.</text>
</comment>
<dbReference type="AlphaFoldDB" id="A0AAE0NTV0"/>
<evidence type="ECO:0000256" key="1">
    <source>
        <dbReference type="SAM" id="SignalP"/>
    </source>
</evidence>
<name>A0AAE0NTV0_9PEZI</name>
<sequence length="71" mass="7684">MRGKSRCRPTAPTALAGFIVSFLDIGAHGTDMTAENLTTSAIVWPTADCFCSRIKAVQYFPGDLFLIMGSR</sequence>
<dbReference type="EMBL" id="JAULSW010000003">
    <property type="protein sequence ID" value="KAK3387544.1"/>
    <property type="molecule type" value="Genomic_DNA"/>
</dbReference>
<keyword evidence="3" id="KW-1185">Reference proteome</keyword>
<reference evidence="2" key="2">
    <citation type="submission" date="2023-06" db="EMBL/GenBank/DDBJ databases">
        <authorList>
            <consortium name="Lawrence Berkeley National Laboratory"/>
            <person name="Haridas S."/>
            <person name="Hensen N."/>
            <person name="Bonometti L."/>
            <person name="Westerberg I."/>
            <person name="Brannstrom I.O."/>
            <person name="Guillou S."/>
            <person name="Cros-Aarteil S."/>
            <person name="Calhoun S."/>
            <person name="Kuo A."/>
            <person name="Mondo S."/>
            <person name="Pangilinan J."/>
            <person name="Riley R."/>
            <person name="LaButti K."/>
            <person name="Andreopoulos B."/>
            <person name="Lipzen A."/>
            <person name="Chen C."/>
            <person name="Yanf M."/>
            <person name="Daum C."/>
            <person name="Ng V."/>
            <person name="Clum A."/>
            <person name="Steindorff A."/>
            <person name="Ohm R."/>
            <person name="Martin F."/>
            <person name="Silar P."/>
            <person name="Natvig D."/>
            <person name="Lalanne C."/>
            <person name="Gautier V."/>
            <person name="Ament-velasquez S.L."/>
            <person name="Kruys A."/>
            <person name="Hutchinson M.I."/>
            <person name="Powell A.J."/>
            <person name="Barry K."/>
            <person name="Miller A.N."/>
            <person name="Grigoriev I.V."/>
            <person name="Debuchy R."/>
            <person name="Gladieux P."/>
            <person name="Thoren M.H."/>
            <person name="Johannesson H."/>
        </authorList>
    </citation>
    <scope>NUCLEOTIDE SEQUENCE</scope>
    <source>
        <strain evidence="2">CBS 232.78</strain>
    </source>
</reference>
<feature type="chain" id="PRO_5042297316" description="Secreted protein" evidence="1">
    <location>
        <begin position="30"/>
        <end position="71"/>
    </location>
</feature>
<dbReference type="Proteomes" id="UP001285441">
    <property type="component" value="Unassembled WGS sequence"/>
</dbReference>